<dbReference type="PANTHER" id="PTHR34980">
    <property type="entry name" value="INNER MEMBRANE PROTEIN-RELATED-RELATED"/>
    <property type="match status" value="1"/>
</dbReference>
<evidence type="ECO:0000256" key="1">
    <source>
        <dbReference type="SAM" id="Phobius"/>
    </source>
</evidence>
<organism evidence="2 3">
    <name type="scientific">Vibrio qingdaonensis</name>
    <dbReference type="NCBI Taxonomy" id="2829491"/>
    <lineage>
        <taxon>Bacteria</taxon>
        <taxon>Pseudomonadati</taxon>
        <taxon>Pseudomonadota</taxon>
        <taxon>Gammaproteobacteria</taxon>
        <taxon>Vibrionales</taxon>
        <taxon>Vibrionaceae</taxon>
        <taxon>Vibrio</taxon>
    </lineage>
</organism>
<dbReference type="InterPro" id="IPR008523">
    <property type="entry name" value="DUF805"/>
</dbReference>
<dbReference type="RefSeq" id="WP_265673540.1">
    <property type="nucleotide sequence ID" value="NZ_JAKRRY010000002.1"/>
</dbReference>
<proteinExistence type="predicted"/>
<accession>A0A9X3HVA6</accession>
<reference evidence="2" key="1">
    <citation type="submission" date="2022-02" db="EMBL/GenBank/DDBJ databases">
        <title>Vibrio sp. nov, a new bacterium isolated from seawater.</title>
        <authorList>
            <person name="Yuan Y."/>
        </authorList>
    </citation>
    <scope>NUCLEOTIDE SEQUENCE</scope>
    <source>
        <strain evidence="2">ZSDZ65</strain>
    </source>
</reference>
<gene>
    <name evidence="2" type="ORF">MD535_03515</name>
</gene>
<keyword evidence="3" id="KW-1185">Reference proteome</keyword>
<keyword evidence="1" id="KW-0812">Transmembrane</keyword>
<protein>
    <submittedName>
        <fullName evidence="2">DUF805 domain-containing protein</fullName>
    </submittedName>
</protein>
<keyword evidence="1" id="KW-0472">Membrane</keyword>
<dbReference type="Proteomes" id="UP001155587">
    <property type="component" value="Unassembled WGS sequence"/>
</dbReference>
<dbReference type="AlphaFoldDB" id="A0A9X3HVA6"/>
<sequence length="124" mass="14320">MNWFISVLKRPIEFSGRARRKEYWYFMGISVLISVILTIIDNALGWYSVSEEIGILSGIFTLFIILPSLSVTARRLHDTGRTGWWMLLYFIPIIGFFVMLYFLVLDSENAENVYGSNPKLSAKL</sequence>
<keyword evidence="1" id="KW-1133">Transmembrane helix</keyword>
<dbReference type="GO" id="GO:0005886">
    <property type="term" value="C:plasma membrane"/>
    <property type="evidence" value="ECO:0007669"/>
    <property type="project" value="TreeGrafter"/>
</dbReference>
<evidence type="ECO:0000313" key="2">
    <source>
        <dbReference type="EMBL" id="MCW8345096.1"/>
    </source>
</evidence>
<feature type="transmembrane region" description="Helical" evidence="1">
    <location>
        <begin position="53"/>
        <end position="72"/>
    </location>
</feature>
<feature type="transmembrane region" description="Helical" evidence="1">
    <location>
        <begin position="84"/>
        <end position="104"/>
    </location>
</feature>
<evidence type="ECO:0000313" key="3">
    <source>
        <dbReference type="Proteomes" id="UP001155587"/>
    </source>
</evidence>
<comment type="caution">
    <text evidence="2">The sequence shown here is derived from an EMBL/GenBank/DDBJ whole genome shotgun (WGS) entry which is preliminary data.</text>
</comment>
<dbReference type="Pfam" id="PF05656">
    <property type="entry name" value="DUF805"/>
    <property type="match status" value="1"/>
</dbReference>
<dbReference type="EMBL" id="JAKRRY010000002">
    <property type="protein sequence ID" value="MCW8345096.1"/>
    <property type="molecule type" value="Genomic_DNA"/>
</dbReference>
<name>A0A9X3HVA6_9VIBR</name>
<dbReference type="PANTHER" id="PTHR34980:SF2">
    <property type="entry name" value="INNER MEMBRANE PROTEIN YHAH-RELATED"/>
    <property type="match status" value="1"/>
</dbReference>
<feature type="transmembrane region" description="Helical" evidence="1">
    <location>
        <begin position="23"/>
        <end position="47"/>
    </location>
</feature>